<dbReference type="SUPFAM" id="SSF50249">
    <property type="entry name" value="Nucleic acid-binding proteins"/>
    <property type="match status" value="4"/>
</dbReference>
<dbReference type="GO" id="GO:0005840">
    <property type="term" value="C:ribosome"/>
    <property type="evidence" value="ECO:0007669"/>
    <property type="project" value="UniProtKB-KW"/>
</dbReference>
<name>A0A2H0UP86_9BACT</name>
<protein>
    <submittedName>
        <fullName evidence="5">30S ribosomal protein S1</fullName>
    </submittedName>
</protein>
<comment type="similarity">
    <text evidence="1">Belongs to the bacterial ribosomal protein bS1 family.</text>
</comment>
<dbReference type="SMART" id="SM00316">
    <property type="entry name" value="S1"/>
    <property type="match status" value="4"/>
</dbReference>
<gene>
    <name evidence="5" type="ORF">COU10_00295</name>
</gene>
<evidence type="ECO:0000313" key="5">
    <source>
        <dbReference type="EMBL" id="PIR88218.1"/>
    </source>
</evidence>
<dbReference type="PRINTS" id="PR00681">
    <property type="entry name" value="RIBOSOMALS1"/>
</dbReference>
<feature type="domain" description="S1 motif" evidence="4">
    <location>
        <begin position="209"/>
        <end position="278"/>
    </location>
</feature>
<dbReference type="Gene3D" id="2.40.50.140">
    <property type="entry name" value="Nucleic acid-binding proteins"/>
    <property type="match status" value="4"/>
</dbReference>
<dbReference type="InterPro" id="IPR012340">
    <property type="entry name" value="NA-bd_OB-fold"/>
</dbReference>
<keyword evidence="3" id="KW-0687">Ribonucleoprotein</keyword>
<dbReference type="Pfam" id="PF00575">
    <property type="entry name" value="S1"/>
    <property type="match status" value="2"/>
</dbReference>
<dbReference type="AlphaFoldDB" id="A0A2H0UP86"/>
<dbReference type="GO" id="GO:0003729">
    <property type="term" value="F:mRNA binding"/>
    <property type="evidence" value="ECO:0007669"/>
    <property type="project" value="TreeGrafter"/>
</dbReference>
<feature type="domain" description="S1 motif" evidence="4">
    <location>
        <begin position="114"/>
        <end position="192"/>
    </location>
</feature>
<feature type="domain" description="S1 motif" evidence="4">
    <location>
        <begin position="29"/>
        <end position="96"/>
    </location>
</feature>
<proteinExistence type="inferred from homology"/>
<dbReference type="InterPro" id="IPR003029">
    <property type="entry name" value="S1_domain"/>
</dbReference>
<organism evidence="5 6">
    <name type="scientific">Candidatus Harrisonbacteria bacterium CG10_big_fil_rev_8_21_14_0_10_45_28</name>
    <dbReference type="NCBI Taxonomy" id="1974586"/>
    <lineage>
        <taxon>Bacteria</taxon>
        <taxon>Candidatus Harrisoniibacteriota</taxon>
    </lineage>
</organism>
<dbReference type="PANTHER" id="PTHR10724">
    <property type="entry name" value="30S RIBOSOMAL PROTEIN S1"/>
    <property type="match status" value="1"/>
</dbReference>
<dbReference type="InterPro" id="IPR035104">
    <property type="entry name" value="Ribosomal_protein_S1-like"/>
</dbReference>
<comment type="caution">
    <text evidence="5">The sequence shown here is derived from an EMBL/GenBank/DDBJ whole genome shotgun (WGS) entry which is preliminary data.</text>
</comment>
<feature type="domain" description="S1 motif" evidence="4">
    <location>
        <begin position="295"/>
        <end position="362"/>
    </location>
</feature>
<evidence type="ECO:0000313" key="6">
    <source>
        <dbReference type="Proteomes" id="UP000230903"/>
    </source>
</evidence>
<accession>A0A2H0UP86</accession>
<dbReference type="GO" id="GO:0006412">
    <property type="term" value="P:translation"/>
    <property type="evidence" value="ECO:0007669"/>
    <property type="project" value="TreeGrafter"/>
</dbReference>
<keyword evidence="2 5" id="KW-0689">Ribosomal protein</keyword>
<dbReference type="EMBL" id="PFBC01000006">
    <property type="protein sequence ID" value="PIR88218.1"/>
    <property type="molecule type" value="Genomic_DNA"/>
</dbReference>
<dbReference type="PROSITE" id="PS50126">
    <property type="entry name" value="S1"/>
    <property type="match status" value="4"/>
</dbReference>
<evidence type="ECO:0000259" key="4">
    <source>
        <dbReference type="PROSITE" id="PS50126"/>
    </source>
</evidence>
<dbReference type="GO" id="GO:0003735">
    <property type="term" value="F:structural constituent of ribosome"/>
    <property type="evidence" value="ECO:0007669"/>
    <property type="project" value="TreeGrafter"/>
</dbReference>
<dbReference type="Proteomes" id="UP000230903">
    <property type="component" value="Unassembled WGS sequence"/>
</dbReference>
<sequence length="377" mass="41591">MISIVKTKDSALTQLLKSEAGNIRNLKPGDFIDSVLVARQKRAAYFDLGQFGTGIVFGAEYTAAGDVIKKLEIGVTISAKVVEEENEEGYVELSLAEAGRQKMWAEIKVIKDQDEAISVHITGANSGGLLTEVEGMKAFLPVSQLSNEHYPRVPDGSKEKILEELKKLVDADIKVKIISNTQNTNKLIVSEREVADEDVKKRLGSYEVGDVIDGVISGVANFGAFVRFTDEPSVEGLIHISELDHKLIEDPKEIVKVDDQIKAKIVEIKDGRVSLSLKALKPNPWDTILEKYKEGQEISGTVTRFNPFGAFVGLDAEIQGLIHVTEFGGLEEMKEALELGQVYKFRIETIKPEEKRVILKLVDKANKAEEKPATEEA</sequence>
<dbReference type="InterPro" id="IPR050437">
    <property type="entry name" value="Ribos_protein_bS1-like"/>
</dbReference>
<evidence type="ECO:0000256" key="3">
    <source>
        <dbReference type="ARBA" id="ARBA00023274"/>
    </source>
</evidence>
<evidence type="ECO:0000256" key="1">
    <source>
        <dbReference type="ARBA" id="ARBA00006767"/>
    </source>
</evidence>
<dbReference type="PANTHER" id="PTHR10724:SF7">
    <property type="entry name" value="SMALL RIBOSOMAL SUBUNIT PROTEIN BS1C"/>
    <property type="match status" value="1"/>
</dbReference>
<reference evidence="6" key="1">
    <citation type="submission" date="2017-09" db="EMBL/GenBank/DDBJ databases">
        <title>Depth-based differentiation of microbial function through sediment-hosted aquifers and enrichment of novel symbionts in the deep terrestrial subsurface.</title>
        <authorList>
            <person name="Probst A.J."/>
            <person name="Ladd B."/>
            <person name="Jarett J.K."/>
            <person name="Geller-Mcgrath D.E."/>
            <person name="Sieber C.M.K."/>
            <person name="Emerson J.B."/>
            <person name="Anantharaman K."/>
            <person name="Thomas B.C."/>
            <person name="Malmstrom R."/>
            <person name="Stieglmeier M."/>
            <person name="Klingl A."/>
            <person name="Woyke T."/>
            <person name="Ryan C.M."/>
            <person name="Banfield J.F."/>
        </authorList>
    </citation>
    <scope>NUCLEOTIDE SEQUENCE [LARGE SCALE GENOMIC DNA]</scope>
</reference>
<evidence type="ECO:0000256" key="2">
    <source>
        <dbReference type="ARBA" id="ARBA00022980"/>
    </source>
</evidence>